<proteinExistence type="predicted"/>
<dbReference type="Proteomes" id="UP000284495">
    <property type="component" value="Unassembled WGS sequence"/>
</dbReference>
<accession>A0A412VYU4</accession>
<dbReference type="Pfam" id="PF17170">
    <property type="entry name" value="DUF5128"/>
    <property type="match status" value="1"/>
</dbReference>
<dbReference type="RefSeq" id="WP_049702663.1">
    <property type="nucleotide sequence ID" value="NZ_CP042282.1"/>
</dbReference>
<protein>
    <submittedName>
        <fullName evidence="3">6-bladed beta-propeller</fullName>
    </submittedName>
</protein>
<sequence length="415" mass="48650">MGRYIIHLLEMIFMSAIIMSCGNRTQLYNVEGLLSDTARYIIDLDHVEKEYIINMSSYFDSMEIIPLETRKDVLLGRISKIQEIDNHLFVLDKSISKSVLVFDKKGAFLFRIGKLGQGPGEYTSISDFSIDPTNRIIYLLDNRLYSVHKYALDNGKYLNSIRLSGMEVRRFHLAVLDSCLYTDAFYLSNISDSQKQLLRMLNMSKGEEVTWMNYKDYNLGWDKIHFVSDVFYDQLDGKDVKFVQPFMNMVMELTLKGVKPYICLKSKNWLSKEELEKTEGEPAERYNSLRRISRIYNINSFMEFDDYIFLKYEEGGIANYLFYDKNTSTFRHTDFLANDLLYNTSDYHGVDLNICFADSAGIYGSIHPFAMERFIKEKNEGRFKEKINSLKCLEQLNNESNPIIFYLKRKRTKML</sequence>
<evidence type="ECO:0000313" key="1">
    <source>
        <dbReference type="EMBL" id="KAB6078666.1"/>
    </source>
</evidence>
<reference evidence="7 8" key="2">
    <citation type="journal article" date="2019" name="Nat. Med.">
        <title>A library of human gut bacterial isolates paired with longitudinal multiomics data enables mechanistic microbiome research.</title>
        <authorList>
            <person name="Poyet M."/>
            <person name="Groussin M."/>
            <person name="Gibbons S.M."/>
            <person name="Avila-Pacheco J."/>
            <person name="Jiang X."/>
            <person name="Kearney S.M."/>
            <person name="Perrotta A.R."/>
            <person name="Berdy B."/>
            <person name="Zhao S."/>
            <person name="Lieberman T.D."/>
            <person name="Swanson P.K."/>
            <person name="Smith M."/>
            <person name="Roesemann S."/>
            <person name="Alexander J.E."/>
            <person name="Rich S.A."/>
            <person name="Livny J."/>
            <person name="Vlamakis H."/>
            <person name="Clish C."/>
            <person name="Bullock K."/>
            <person name="Deik A."/>
            <person name="Scott J."/>
            <person name="Pierce K.A."/>
            <person name="Xavier R.J."/>
            <person name="Alm E.J."/>
        </authorList>
    </citation>
    <scope>NUCLEOTIDE SEQUENCE [LARGE SCALE GENOMIC DNA]</scope>
    <source>
        <strain evidence="2 7">BIOML-A7</strain>
        <strain evidence="1 8">BIOML-A73</strain>
    </source>
</reference>
<dbReference type="Gene3D" id="2.120.10.30">
    <property type="entry name" value="TolB, C-terminal domain"/>
    <property type="match status" value="1"/>
</dbReference>
<comment type="caution">
    <text evidence="3">The sequence shown here is derived from an EMBL/GenBank/DDBJ whole genome shotgun (WGS) entry which is preliminary data.</text>
</comment>
<evidence type="ECO:0000313" key="4">
    <source>
        <dbReference type="EMBL" id="RHL40047.1"/>
    </source>
</evidence>
<evidence type="ECO:0000313" key="5">
    <source>
        <dbReference type="Proteomes" id="UP000283369"/>
    </source>
</evidence>
<evidence type="ECO:0000313" key="2">
    <source>
        <dbReference type="EMBL" id="KAB6419551.1"/>
    </source>
</evidence>
<dbReference type="EMBL" id="WDCG01000030">
    <property type="protein sequence ID" value="KAB6419551.1"/>
    <property type="molecule type" value="Genomic_DNA"/>
</dbReference>
<dbReference type="InterPro" id="IPR011042">
    <property type="entry name" value="6-blade_b-propeller_TolB-like"/>
</dbReference>
<evidence type="ECO:0000313" key="8">
    <source>
        <dbReference type="Proteomes" id="UP000474077"/>
    </source>
</evidence>
<name>A0A412VYU4_9BACE</name>
<dbReference type="PROSITE" id="PS51257">
    <property type="entry name" value="PROKAR_LIPOPROTEIN"/>
    <property type="match status" value="1"/>
</dbReference>
<dbReference type="EMBL" id="QROO01000006">
    <property type="protein sequence ID" value="RHL40047.1"/>
    <property type="molecule type" value="Genomic_DNA"/>
</dbReference>
<dbReference type="Proteomes" id="UP000474077">
    <property type="component" value="Unassembled WGS sequence"/>
</dbReference>
<reference evidence="5 6" key="1">
    <citation type="submission" date="2018-08" db="EMBL/GenBank/DDBJ databases">
        <title>A genome reference for cultivated species of the human gut microbiota.</title>
        <authorList>
            <person name="Zou Y."/>
            <person name="Xue W."/>
            <person name="Luo G."/>
        </authorList>
    </citation>
    <scope>NUCLEOTIDE SEQUENCE [LARGE SCALE GENOMIC DNA]</scope>
    <source>
        <strain evidence="3 5">AF14-7</strain>
        <strain evidence="4 6">AF38-2</strain>
    </source>
</reference>
<dbReference type="Proteomes" id="UP000283369">
    <property type="component" value="Unassembled WGS sequence"/>
</dbReference>
<gene>
    <name evidence="4" type="ORF">DW027_06110</name>
    <name evidence="3" type="ORF">DWW25_09475</name>
    <name evidence="1" type="ORF">GA560_22165</name>
    <name evidence="2" type="ORF">GAZ26_21015</name>
</gene>
<dbReference type="AlphaFoldDB" id="A0A412VYU4"/>
<dbReference type="EMBL" id="QRYV01000019">
    <property type="protein sequence ID" value="RGV15090.1"/>
    <property type="molecule type" value="Genomic_DNA"/>
</dbReference>
<dbReference type="EMBL" id="WDER01000089">
    <property type="protein sequence ID" value="KAB6078666.1"/>
    <property type="molecule type" value="Genomic_DNA"/>
</dbReference>
<evidence type="ECO:0000313" key="6">
    <source>
        <dbReference type="Proteomes" id="UP000284495"/>
    </source>
</evidence>
<dbReference type="Proteomes" id="UP000471447">
    <property type="component" value="Unassembled WGS sequence"/>
</dbReference>
<evidence type="ECO:0000313" key="3">
    <source>
        <dbReference type="EMBL" id="RGV15090.1"/>
    </source>
</evidence>
<organism evidence="3 5">
    <name type="scientific">Bacteroides xylanisolvens</name>
    <dbReference type="NCBI Taxonomy" id="371601"/>
    <lineage>
        <taxon>Bacteria</taxon>
        <taxon>Pseudomonadati</taxon>
        <taxon>Bacteroidota</taxon>
        <taxon>Bacteroidia</taxon>
        <taxon>Bacteroidales</taxon>
        <taxon>Bacteroidaceae</taxon>
        <taxon>Bacteroides</taxon>
    </lineage>
</organism>
<dbReference type="SUPFAM" id="SSF63825">
    <property type="entry name" value="YWTD domain"/>
    <property type="match status" value="1"/>
</dbReference>
<evidence type="ECO:0000313" key="7">
    <source>
        <dbReference type="Proteomes" id="UP000471447"/>
    </source>
</evidence>